<gene>
    <name evidence="9" type="ORF">TD95_001721</name>
</gene>
<dbReference type="GO" id="GO:0006384">
    <property type="term" value="P:transcription initiation at RNA polymerase III promoter"/>
    <property type="evidence" value="ECO:0007669"/>
    <property type="project" value="EnsemblFungi"/>
</dbReference>
<dbReference type="Proteomes" id="UP000033483">
    <property type="component" value="Unassembled WGS sequence"/>
</dbReference>
<dbReference type="InterPro" id="IPR045113">
    <property type="entry name" value="Rpb7-like"/>
</dbReference>
<comment type="subcellular location">
    <subcellularLocation>
        <location evidence="1 6">Nucleus</location>
    </subcellularLocation>
</comment>
<proteinExistence type="inferred from homology"/>
<reference evidence="9 10" key="1">
    <citation type="submission" date="2015-03" db="EMBL/GenBank/DDBJ databases">
        <authorList>
            <person name="Radwan O."/>
            <person name="Al-Naeli F.A."/>
            <person name="Rendon G.A."/>
            <person name="Fields C."/>
        </authorList>
    </citation>
    <scope>NUCLEOTIDE SEQUENCE [LARGE SCALE GENOMIC DNA]</scope>
    <source>
        <strain evidence="9">CR-DP1</strain>
    </source>
</reference>
<comment type="caution">
    <text evidence="9">The sequence shown here is derived from an EMBL/GenBank/DDBJ whole genome shotgun (WGS) entry which is preliminary data.</text>
</comment>
<evidence type="ECO:0000256" key="2">
    <source>
        <dbReference type="ARBA" id="ARBA00009307"/>
    </source>
</evidence>
<dbReference type="SUPFAM" id="SSF50249">
    <property type="entry name" value="Nucleic acid-binding proteins"/>
    <property type="match status" value="1"/>
</dbReference>
<keyword evidence="4 6" id="KW-0804">Transcription</keyword>
<dbReference type="Pfam" id="PF03876">
    <property type="entry name" value="SHS2_Rpb7-N"/>
    <property type="match status" value="1"/>
</dbReference>
<evidence type="ECO:0000256" key="6">
    <source>
        <dbReference type="RuleBase" id="RU369086"/>
    </source>
</evidence>
<dbReference type="Pfam" id="PF08292">
    <property type="entry name" value="RNA_pol_Rbc25"/>
    <property type="match status" value="1"/>
</dbReference>
<dbReference type="GO" id="GO:0042797">
    <property type="term" value="P:tRNA transcription by RNA polymerase III"/>
    <property type="evidence" value="ECO:0007669"/>
    <property type="project" value="EnsemblFungi"/>
</dbReference>
<dbReference type="FunFam" id="3.30.1490.120:FF:000001">
    <property type="entry name" value="DNA-directed RNA polymerase II subunit RPB7"/>
    <property type="match status" value="1"/>
</dbReference>
<evidence type="ECO:0000313" key="10">
    <source>
        <dbReference type="Proteomes" id="UP000033483"/>
    </source>
</evidence>
<evidence type="ECO:0000259" key="7">
    <source>
        <dbReference type="Pfam" id="PF03876"/>
    </source>
</evidence>
<keyword evidence="5 6" id="KW-0539">Nucleus</keyword>
<sequence>MFILTKVADLVQIAPDDFSKRSRDAIEDNINAKYANRVIQGIGLCVCLYDILWASEGLIGHGDGLVNVNVEFRIVVFRPFRGEVMLGRIRSSTPNGIYLRTDFFDDIFISHENLPEGVDYDHQNQTWVWTFVDPETSTPENLIMDNNEMVYFEVVDEEWHDQTPNGPAQADDPALRKAPYKITGSMAKEGLGICYWWD</sequence>
<keyword evidence="3 6" id="KW-0240">DNA-directed RNA polymerase</keyword>
<dbReference type="Gene3D" id="3.30.1490.120">
    <property type="entry name" value="RNA polymerase Rpb7-like, N-terminal domain"/>
    <property type="match status" value="1"/>
</dbReference>
<dbReference type="InterPro" id="IPR013238">
    <property type="entry name" value="RNA_pol_III_Rbc25"/>
</dbReference>
<dbReference type="OrthoDB" id="10256606at2759"/>
<dbReference type="GO" id="GO:0005666">
    <property type="term" value="C:RNA polymerase III complex"/>
    <property type="evidence" value="ECO:0007669"/>
    <property type="project" value="EnsemblFungi"/>
</dbReference>
<comment type="similarity">
    <text evidence="2">Belongs to the eukaryotic RPB7/RPC8 RNA polymerase subunit family.</text>
</comment>
<comment type="function">
    <text evidence="6">DNA-dependent RNA polymerase which catalyzes the transcription of DNA into RNA using the four ribonucleoside triphosphates as substrates.</text>
</comment>
<name>A0A0F4ZBX0_9PEZI</name>
<dbReference type="GO" id="GO:0055029">
    <property type="term" value="C:nuclear DNA-directed RNA polymerase complex"/>
    <property type="evidence" value="ECO:0007669"/>
    <property type="project" value="UniProtKB-ARBA"/>
</dbReference>
<dbReference type="PANTHER" id="PTHR12709:SF1">
    <property type="entry name" value="DNA-DIRECTED RNA POLYMERASE III SUBUNIT RPC8"/>
    <property type="match status" value="1"/>
</dbReference>
<feature type="domain" description="RNA polymerase III subunit Rpc25" evidence="8">
    <location>
        <begin position="83"/>
        <end position="197"/>
    </location>
</feature>
<dbReference type="InterPro" id="IPR012340">
    <property type="entry name" value="NA-bd_OB-fold"/>
</dbReference>
<evidence type="ECO:0000256" key="4">
    <source>
        <dbReference type="ARBA" id="ARBA00023163"/>
    </source>
</evidence>
<feature type="domain" description="RNA polymerase Rpb7-like N-terminal" evidence="7">
    <location>
        <begin position="9"/>
        <end position="64"/>
    </location>
</feature>
<dbReference type="InterPro" id="IPR005576">
    <property type="entry name" value="Rpb7-like_N"/>
</dbReference>
<dbReference type="AlphaFoldDB" id="A0A0F4ZBX0"/>
<accession>A0A0F4ZBX0</accession>
<evidence type="ECO:0000256" key="5">
    <source>
        <dbReference type="ARBA" id="ARBA00023242"/>
    </source>
</evidence>
<evidence type="ECO:0000256" key="1">
    <source>
        <dbReference type="ARBA" id="ARBA00004123"/>
    </source>
</evidence>
<dbReference type="CDD" id="cd04330">
    <property type="entry name" value="RNAP_III_Rpc25_N"/>
    <property type="match status" value="1"/>
</dbReference>
<organism evidence="9 10">
    <name type="scientific">Thielaviopsis punctulata</name>
    <dbReference type="NCBI Taxonomy" id="72032"/>
    <lineage>
        <taxon>Eukaryota</taxon>
        <taxon>Fungi</taxon>
        <taxon>Dikarya</taxon>
        <taxon>Ascomycota</taxon>
        <taxon>Pezizomycotina</taxon>
        <taxon>Sordariomycetes</taxon>
        <taxon>Hypocreomycetidae</taxon>
        <taxon>Microascales</taxon>
        <taxon>Ceratocystidaceae</taxon>
        <taxon>Thielaviopsis</taxon>
    </lineage>
</organism>
<dbReference type="PANTHER" id="PTHR12709">
    <property type="entry name" value="DNA-DIRECTED RNA POLYMERASE II, III"/>
    <property type="match status" value="1"/>
</dbReference>
<dbReference type="InterPro" id="IPR036898">
    <property type="entry name" value="RNA_pol_Rpb7-like_N_sf"/>
</dbReference>
<evidence type="ECO:0000256" key="3">
    <source>
        <dbReference type="ARBA" id="ARBA00022478"/>
    </source>
</evidence>
<evidence type="ECO:0000259" key="8">
    <source>
        <dbReference type="Pfam" id="PF08292"/>
    </source>
</evidence>
<protein>
    <recommendedName>
        <fullName evidence="6">DNA-directed RNA polymerase subunit</fullName>
    </recommendedName>
</protein>
<evidence type="ECO:0000313" key="9">
    <source>
        <dbReference type="EMBL" id="KKA27621.1"/>
    </source>
</evidence>
<dbReference type="EMBL" id="LAEV01001611">
    <property type="protein sequence ID" value="KKA27621.1"/>
    <property type="molecule type" value="Genomic_DNA"/>
</dbReference>
<dbReference type="GO" id="GO:0003899">
    <property type="term" value="F:DNA-directed RNA polymerase activity"/>
    <property type="evidence" value="ECO:0007669"/>
    <property type="project" value="EnsemblFungi"/>
</dbReference>
<dbReference type="GO" id="GO:0000785">
    <property type="term" value="C:chromatin"/>
    <property type="evidence" value="ECO:0007669"/>
    <property type="project" value="EnsemblFungi"/>
</dbReference>
<dbReference type="Gene3D" id="2.40.50.140">
    <property type="entry name" value="Nucleic acid-binding proteins"/>
    <property type="match status" value="1"/>
</dbReference>
<dbReference type="GO" id="GO:0006386">
    <property type="term" value="P:termination of RNA polymerase III transcription"/>
    <property type="evidence" value="ECO:0007669"/>
    <property type="project" value="EnsemblFungi"/>
</dbReference>
<keyword evidence="10" id="KW-1185">Reference proteome</keyword>
<dbReference type="SUPFAM" id="SSF88798">
    <property type="entry name" value="N-terminal, heterodimerisation domain of RBP7 (RpoE)"/>
    <property type="match status" value="1"/>
</dbReference>